<dbReference type="AlphaFoldDB" id="A0A172Q7J3"/>
<dbReference type="PANTHER" id="PTHR13767">
    <property type="entry name" value="TRNA-PSEUDOURIDINE SYNTHASE"/>
    <property type="match status" value="1"/>
</dbReference>
<dbReference type="RefSeq" id="WP_067062124.1">
    <property type="nucleotide sequence ID" value="NZ_CP014699.1"/>
</dbReference>
<evidence type="ECO:0000256" key="2">
    <source>
        <dbReference type="ARBA" id="ARBA00005642"/>
    </source>
</evidence>
<dbReference type="Gene3D" id="3.30.2350.10">
    <property type="entry name" value="Pseudouridine synthase"/>
    <property type="match status" value="1"/>
</dbReference>
<proteinExistence type="inferred from homology"/>
<feature type="domain" description="tRNA pseudouridylate synthase B C-terminal" evidence="7">
    <location>
        <begin position="179"/>
        <end position="236"/>
    </location>
</feature>
<dbReference type="HAMAP" id="MF_01080">
    <property type="entry name" value="TruB_bact"/>
    <property type="match status" value="1"/>
</dbReference>
<dbReference type="Pfam" id="PF16198">
    <property type="entry name" value="TruB_C_2"/>
    <property type="match status" value="1"/>
</dbReference>
<dbReference type="GO" id="GO:0003723">
    <property type="term" value="F:RNA binding"/>
    <property type="evidence" value="ECO:0007669"/>
    <property type="project" value="InterPro"/>
</dbReference>
<dbReference type="Proteomes" id="UP000077317">
    <property type="component" value="Chromosome"/>
</dbReference>
<dbReference type="KEGG" id="spat:A0O21_04820"/>
<dbReference type="InterPro" id="IPR020103">
    <property type="entry name" value="PsdUridine_synth_cat_dom_sf"/>
</dbReference>
<protein>
    <recommendedName>
        <fullName evidence="5">tRNA pseudouridine synthase B</fullName>
        <ecNumber evidence="5">5.4.99.25</ecNumber>
    </recommendedName>
    <alternativeName>
        <fullName evidence="5">tRNA pseudouridine(55) synthase</fullName>
        <shortName evidence="5">Psi55 synthase</shortName>
    </alternativeName>
    <alternativeName>
        <fullName evidence="5">tRNA pseudouridylate synthase</fullName>
    </alternativeName>
    <alternativeName>
        <fullName evidence="5">tRNA-uridine isomerase</fullName>
    </alternativeName>
</protein>
<sequence length="294" mass="32936">MITGIINLKKEAGMTSNDAVLKLRKILQEKKIGHGGTLDPDVVGVLPIAVGKATRIIEYMMDSGKVYQGRITLGFSTTTEDAGGQLVDRTPVTDDLNEKTVDQAMQTFIGRIEQKPPMYSAVKVKGRRLYDYARRGETVERPVRQVSVYEFIRTSPLTFEDGTCSFSFRLSCSKGTYVRTLAVDLGAALGYASHMSFLERTASSGLELEEARTLSAIQKQVENNDFSFLLPLEYGVRHLPFVDLNQEQADDLAHGRKVQLERQEKLLAGFYQDRLLAVLRAYDEGKYKPHKVFV</sequence>
<dbReference type="EC" id="5.4.99.25" evidence="5"/>
<name>A0A172Q7J3_9STRE</name>
<comment type="catalytic activity">
    <reaction evidence="1 5">
        <text>uridine(55) in tRNA = pseudouridine(55) in tRNA</text>
        <dbReference type="Rhea" id="RHEA:42532"/>
        <dbReference type="Rhea" id="RHEA-COMP:10101"/>
        <dbReference type="Rhea" id="RHEA-COMP:10102"/>
        <dbReference type="ChEBI" id="CHEBI:65314"/>
        <dbReference type="ChEBI" id="CHEBI:65315"/>
        <dbReference type="EC" id="5.4.99.25"/>
    </reaction>
</comment>
<evidence type="ECO:0000256" key="4">
    <source>
        <dbReference type="ARBA" id="ARBA00023235"/>
    </source>
</evidence>
<dbReference type="GO" id="GO:1990481">
    <property type="term" value="P:mRNA pseudouridine synthesis"/>
    <property type="evidence" value="ECO:0007669"/>
    <property type="project" value="TreeGrafter"/>
</dbReference>
<keyword evidence="3 5" id="KW-0819">tRNA processing</keyword>
<evidence type="ECO:0000256" key="3">
    <source>
        <dbReference type="ARBA" id="ARBA00022694"/>
    </source>
</evidence>
<keyword evidence="4 5" id="KW-0413">Isomerase</keyword>
<dbReference type="OrthoDB" id="9802309at2"/>
<evidence type="ECO:0000256" key="5">
    <source>
        <dbReference type="HAMAP-Rule" id="MF_01080"/>
    </source>
</evidence>
<dbReference type="Pfam" id="PF01509">
    <property type="entry name" value="TruB_N"/>
    <property type="match status" value="1"/>
</dbReference>
<reference evidence="9" key="2">
    <citation type="submission" date="2016-03" db="EMBL/GenBank/DDBJ databases">
        <title>Streptococcus antelopensis sp. nov., isolated from the feces of the Tibetan antelope (Pantholops hodgsonii) in Hoh Xil National Nature Reserve, Qinghai, China.</title>
        <authorList>
            <person name="Bai X."/>
        </authorList>
    </citation>
    <scope>NUCLEOTIDE SEQUENCE [LARGE SCALE GENOMIC DNA]</scope>
    <source>
        <strain evidence="9">TA 26</strain>
    </source>
</reference>
<dbReference type="PANTHER" id="PTHR13767:SF2">
    <property type="entry name" value="PSEUDOURIDYLATE SYNTHASE TRUB1"/>
    <property type="match status" value="1"/>
</dbReference>
<dbReference type="CDD" id="cd02573">
    <property type="entry name" value="PseudoU_synth_EcTruB"/>
    <property type="match status" value="1"/>
</dbReference>
<dbReference type="SUPFAM" id="SSF55120">
    <property type="entry name" value="Pseudouridine synthase"/>
    <property type="match status" value="1"/>
</dbReference>
<accession>A0A172Q7J3</accession>
<dbReference type="STRING" id="1811193.A0O21_04820"/>
<dbReference type="NCBIfam" id="TIGR00431">
    <property type="entry name" value="TruB"/>
    <property type="match status" value="1"/>
</dbReference>
<evidence type="ECO:0000313" key="9">
    <source>
        <dbReference type="Proteomes" id="UP000077317"/>
    </source>
</evidence>
<evidence type="ECO:0000256" key="1">
    <source>
        <dbReference type="ARBA" id="ARBA00000385"/>
    </source>
</evidence>
<dbReference type="InterPro" id="IPR032819">
    <property type="entry name" value="TruB_C"/>
</dbReference>
<dbReference type="EMBL" id="CP014699">
    <property type="protein sequence ID" value="AND79401.1"/>
    <property type="molecule type" value="Genomic_DNA"/>
</dbReference>
<comment type="similarity">
    <text evidence="2 5">Belongs to the pseudouridine synthase TruB family. Type 1 subfamily.</text>
</comment>
<feature type="active site" description="Nucleophile" evidence="5">
    <location>
        <position position="39"/>
    </location>
</feature>
<reference evidence="8 9" key="1">
    <citation type="journal article" date="2016" name="Int. J. Syst. Evol. Microbiol.">
        <title>Streptococcuspantholopis sp. nov., isolated from faeces of the Tibetan antelope (Pantholops hodgsonii).</title>
        <authorList>
            <person name="Bai X."/>
            <person name="Xiong Y."/>
            <person name="Lu S."/>
            <person name="Jin D."/>
            <person name="Lai X."/>
            <person name="Yang J."/>
            <person name="Niu L."/>
            <person name="Hu S."/>
            <person name="Meng X."/>
            <person name="Pu J."/>
            <person name="Ye C."/>
            <person name="Xu J."/>
        </authorList>
    </citation>
    <scope>NUCLEOTIDE SEQUENCE [LARGE SCALE GENOMIC DNA]</scope>
    <source>
        <strain evidence="8 9">TA 26</strain>
    </source>
</reference>
<dbReference type="GO" id="GO:0031119">
    <property type="term" value="P:tRNA pseudouridine synthesis"/>
    <property type="evidence" value="ECO:0007669"/>
    <property type="project" value="UniProtKB-UniRule"/>
</dbReference>
<dbReference type="GO" id="GO:0160148">
    <property type="term" value="F:tRNA pseudouridine(55) synthase activity"/>
    <property type="evidence" value="ECO:0007669"/>
    <property type="project" value="UniProtKB-EC"/>
</dbReference>
<evidence type="ECO:0000259" key="7">
    <source>
        <dbReference type="Pfam" id="PF16198"/>
    </source>
</evidence>
<dbReference type="InterPro" id="IPR002501">
    <property type="entry name" value="PsdUridine_synth_N"/>
</dbReference>
<evidence type="ECO:0000259" key="6">
    <source>
        <dbReference type="Pfam" id="PF01509"/>
    </source>
</evidence>
<feature type="domain" description="Pseudouridine synthase II N-terminal" evidence="6">
    <location>
        <begin position="24"/>
        <end position="178"/>
    </location>
</feature>
<evidence type="ECO:0000313" key="8">
    <source>
        <dbReference type="EMBL" id="AND79401.1"/>
    </source>
</evidence>
<dbReference type="InterPro" id="IPR014780">
    <property type="entry name" value="tRNA_psdUridine_synth_TruB"/>
</dbReference>
<keyword evidence="9" id="KW-1185">Reference proteome</keyword>
<comment type="function">
    <text evidence="5">Responsible for synthesis of pseudouridine from uracil-55 in the psi GC loop of transfer RNAs.</text>
</comment>
<organism evidence="8 9">
    <name type="scientific">Streptococcus pantholopis</name>
    <dbReference type="NCBI Taxonomy" id="1811193"/>
    <lineage>
        <taxon>Bacteria</taxon>
        <taxon>Bacillati</taxon>
        <taxon>Bacillota</taxon>
        <taxon>Bacilli</taxon>
        <taxon>Lactobacillales</taxon>
        <taxon>Streptococcaceae</taxon>
        <taxon>Streptococcus</taxon>
    </lineage>
</organism>
<gene>
    <name evidence="5 8" type="primary">truB</name>
    <name evidence="8" type="ORF">A0O21_04820</name>
</gene>
<dbReference type="FunFam" id="3.30.2350.10:FF:000011">
    <property type="entry name" value="tRNA pseudouridine synthase B"/>
    <property type="match status" value="1"/>
</dbReference>